<comment type="caution">
    <text evidence="12">The sequence shown here is derived from an EMBL/GenBank/DDBJ whole genome shotgun (WGS) entry which is preliminary data.</text>
</comment>
<keyword evidence="13" id="KW-1185">Reference proteome</keyword>
<dbReference type="NCBIfam" id="TIGR04283">
    <property type="entry name" value="glyco_like_mftF"/>
    <property type="match status" value="1"/>
</dbReference>
<dbReference type="InterPro" id="IPR026461">
    <property type="entry name" value="Trfase_2_rSAM/seldom_assoc"/>
</dbReference>
<dbReference type="AlphaFoldDB" id="A0A2P7Q1G0"/>
<dbReference type="GO" id="GO:0005886">
    <property type="term" value="C:plasma membrane"/>
    <property type="evidence" value="ECO:0007669"/>
    <property type="project" value="UniProtKB-SubCell"/>
</dbReference>
<evidence type="ECO:0000256" key="7">
    <source>
        <dbReference type="ARBA" id="ARBA00037281"/>
    </source>
</evidence>
<dbReference type="GO" id="GO:0016757">
    <property type="term" value="F:glycosyltransferase activity"/>
    <property type="evidence" value="ECO:0007669"/>
    <property type="project" value="UniProtKB-KW"/>
</dbReference>
<dbReference type="PANTHER" id="PTHR43646">
    <property type="entry name" value="GLYCOSYLTRANSFERASE"/>
    <property type="match status" value="1"/>
</dbReference>
<evidence type="ECO:0000313" key="13">
    <source>
        <dbReference type="Proteomes" id="UP000241434"/>
    </source>
</evidence>
<evidence type="ECO:0000256" key="5">
    <source>
        <dbReference type="ARBA" id="ARBA00022746"/>
    </source>
</evidence>
<dbReference type="SUPFAM" id="SSF53448">
    <property type="entry name" value="Nucleotide-diphospho-sugar transferases"/>
    <property type="match status" value="1"/>
</dbReference>
<evidence type="ECO:0000256" key="2">
    <source>
        <dbReference type="ARBA" id="ARBA00022475"/>
    </source>
</evidence>
<keyword evidence="3" id="KW-0328">Glycosyltransferase</keyword>
<organism evidence="12 13">
    <name type="scientific">Peptostreptococcus russellii</name>
    <dbReference type="NCBI Taxonomy" id="215200"/>
    <lineage>
        <taxon>Bacteria</taxon>
        <taxon>Bacillati</taxon>
        <taxon>Bacillota</taxon>
        <taxon>Clostridia</taxon>
        <taxon>Peptostreptococcales</taxon>
        <taxon>Peptostreptococcaceae</taxon>
        <taxon>Peptostreptococcus</taxon>
    </lineage>
</organism>
<gene>
    <name evidence="12" type="ORF">UF10_04075</name>
</gene>
<protein>
    <recommendedName>
        <fullName evidence="10">4,4'-diaponeurosporenoate glycosyltransferase</fullName>
    </recommendedName>
</protein>
<evidence type="ECO:0000256" key="10">
    <source>
        <dbReference type="ARBA" id="ARBA00040345"/>
    </source>
</evidence>
<dbReference type="Pfam" id="PF00535">
    <property type="entry name" value="Glycos_transf_2"/>
    <property type="match status" value="1"/>
</dbReference>
<dbReference type="EMBL" id="JYGE01000003">
    <property type="protein sequence ID" value="PSJ31802.1"/>
    <property type="molecule type" value="Genomic_DNA"/>
</dbReference>
<evidence type="ECO:0000256" key="9">
    <source>
        <dbReference type="ARBA" id="ARBA00038120"/>
    </source>
</evidence>
<comment type="function">
    <text evidence="7">Catalyzes the glycosylation of 4,4'-diaponeurosporenoate, i.e. the esterification of glucose at the C1'' position with the carboxyl group of 4,4'-diaponeurosporenic acid, to form glycosyl-4,4'-diaponeurosporenoate. This is a step in the biosynthesis of staphyloxanthin, an orange pigment present in most staphylococci strains.</text>
</comment>
<feature type="domain" description="Glycosyltransferase 2-like" evidence="11">
    <location>
        <begin position="6"/>
        <end position="154"/>
    </location>
</feature>
<name>A0A2P7Q1G0_9FIRM</name>
<reference evidence="12" key="1">
    <citation type="thesis" date="2015" institute="Rutgers" country="The State University of New Jersey, 14 College Farm Rd., New Brunswick, NJ, USA">
        <title>Ammonia toxicity in bacteria and its implications for treatment of and resource recovery from highly nitrogenous organic wastes.</title>
        <authorList>
            <person name="Luther A.K."/>
        </authorList>
    </citation>
    <scope>NUCLEOTIDE SEQUENCE</scope>
    <source>
        <strain evidence="12">RT-10B</strain>
    </source>
</reference>
<evidence type="ECO:0000256" key="3">
    <source>
        <dbReference type="ARBA" id="ARBA00022676"/>
    </source>
</evidence>
<evidence type="ECO:0000313" key="12">
    <source>
        <dbReference type="EMBL" id="PSJ31802.1"/>
    </source>
</evidence>
<evidence type="ECO:0000259" key="11">
    <source>
        <dbReference type="Pfam" id="PF00535"/>
    </source>
</evidence>
<accession>A0A2P7Q1G0</accession>
<evidence type="ECO:0000256" key="4">
    <source>
        <dbReference type="ARBA" id="ARBA00022679"/>
    </source>
</evidence>
<dbReference type="Proteomes" id="UP000241434">
    <property type="component" value="Unassembled WGS sequence"/>
</dbReference>
<comment type="pathway">
    <text evidence="8">Carotenoid biosynthesis; staphyloxanthin biosynthesis; staphyloxanthin from farnesyl diphosphate: step 4/5.</text>
</comment>
<proteinExistence type="inferred from homology"/>
<keyword evidence="2" id="KW-1003">Cell membrane</keyword>
<evidence type="ECO:0000256" key="6">
    <source>
        <dbReference type="ARBA" id="ARBA00023136"/>
    </source>
</evidence>
<dbReference type="OrthoDB" id="9810303at2"/>
<dbReference type="InterPro" id="IPR029044">
    <property type="entry name" value="Nucleotide-diphossugar_trans"/>
</dbReference>
<keyword evidence="4 12" id="KW-0808">Transferase</keyword>
<evidence type="ECO:0000256" key="8">
    <source>
        <dbReference type="ARBA" id="ARBA00037904"/>
    </source>
</evidence>
<keyword evidence="5" id="KW-0125">Carotenoid biosynthesis</keyword>
<dbReference type="GO" id="GO:0016117">
    <property type="term" value="P:carotenoid biosynthetic process"/>
    <property type="evidence" value="ECO:0007669"/>
    <property type="project" value="UniProtKB-KW"/>
</dbReference>
<dbReference type="InterPro" id="IPR001173">
    <property type="entry name" value="Glyco_trans_2-like"/>
</dbReference>
<sequence>MYRKLSIIIPIYNEFENVKKIINNLKNIDNIYEVIFSDASNDYKSKREIVEADRKNNSTVFKYVQSAKGRSIQMNEGYKHSNGDIVMFLHCDSIVEENFASKIIDSINKNVEFGCLSIYFDDSRLLMKICGYMSRRRAKNRKIAFGDQGMFFTRHMFELLGMFPEIALMEDYEMSIKAKKITDLKQIDSKIITSSRKYYSNKGIFNKGLLSFIGILKTMLDMQIFQYQYRKGISADNLYKRYYKN</sequence>
<dbReference type="Gene3D" id="3.90.550.10">
    <property type="entry name" value="Spore Coat Polysaccharide Biosynthesis Protein SpsA, Chain A"/>
    <property type="match status" value="1"/>
</dbReference>
<keyword evidence="6" id="KW-0472">Membrane</keyword>
<evidence type="ECO:0000256" key="1">
    <source>
        <dbReference type="ARBA" id="ARBA00004236"/>
    </source>
</evidence>
<comment type="subcellular location">
    <subcellularLocation>
        <location evidence="1">Cell membrane</location>
    </subcellularLocation>
</comment>
<dbReference type="PANTHER" id="PTHR43646:SF2">
    <property type="entry name" value="GLYCOSYLTRANSFERASE 2-LIKE DOMAIN-CONTAINING PROTEIN"/>
    <property type="match status" value="1"/>
</dbReference>
<dbReference type="RefSeq" id="WP_106776551.1">
    <property type="nucleotide sequence ID" value="NZ_JYGE01000003.1"/>
</dbReference>
<comment type="similarity">
    <text evidence="9">Belongs to the glycosyltransferase 2 family. CrtQ subfamily.</text>
</comment>